<dbReference type="GO" id="GO:0003677">
    <property type="term" value="F:DNA binding"/>
    <property type="evidence" value="ECO:0007669"/>
    <property type="project" value="UniProtKB-UniRule"/>
</dbReference>
<keyword evidence="5" id="KW-0233">DNA recombination</keyword>
<keyword evidence="10" id="KW-1185">Reference proteome</keyword>
<dbReference type="NCBIfam" id="NF040815">
    <property type="entry name" value="recomb_XerA_Arch"/>
    <property type="match status" value="1"/>
</dbReference>
<dbReference type="InterPro" id="IPR011010">
    <property type="entry name" value="DNA_brk_join_enz"/>
</dbReference>
<dbReference type="InterPro" id="IPR002104">
    <property type="entry name" value="Integrase_catalytic"/>
</dbReference>
<dbReference type="PANTHER" id="PTHR30349:SF64">
    <property type="entry name" value="PROPHAGE INTEGRASE INTD-RELATED"/>
    <property type="match status" value="1"/>
</dbReference>
<proteinExistence type="inferred from homology"/>
<dbReference type="AlphaFoldDB" id="A0A1H3PQA1"/>
<evidence type="ECO:0000256" key="6">
    <source>
        <dbReference type="PROSITE-ProRule" id="PRU01248"/>
    </source>
</evidence>
<dbReference type="Pfam" id="PF00589">
    <property type="entry name" value="Phage_integrase"/>
    <property type="match status" value="1"/>
</dbReference>
<dbReference type="InterPro" id="IPR050090">
    <property type="entry name" value="Tyrosine_recombinase_XerCD"/>
</dbReference>
<evidence type="ECO:0000256" key="2">
    <source>
        <dbReference type="ARBA" id="ARBA00008857"/>
    </source>
</evidence>
<comment type="function">
    <text evidence="1">Site-specific tyrosine recombinase, which acts by catalyzing the cutting and rejoining of the recombining DNA molecules.</text>
</comment>
<comment type="similarity">
    <text evidence="2">Belongs to the 'phage' integrase family.</text>
</comment>
<evidence type="ECO:0000313" key="9">
    <source>
        <dbReference type="EMBL" id="SDZ03442.1"/>
    </source>
</evidence>
<accession>A0A1H3PQA1</accession>
<dbReference type="PANTHER" id="PTHR30349">
    <property type="entry name" value="PHAGE INTEGRASE-RELATED"/>
    <property type="match status" value="1"/>
</dbReference>
<evidence type="ECO:0000256" key="1">
    <source>
        <dbReference type="ARBA" id="ARBA00003283"/>
    </source>
</evidence>
<dbReference type="Proteomes" id="UP000199230">
    <property type="component" value="Unassembled WGS sequence"/>
</dbReference>
<dbReference type="Gene3D" id="1.10.150.130">
    <property type="match status" value="1"/>
</dbReference>
<dbReference type="GO" id="GO:0006310">
    <property type="term" value="P:DNA recombination"/>
    <property type="evidence" value="ECO:0007669"/>
    <property type="project" value="UniProtKB-KW"/>
</dbReference>
<dbReference type="STRING" id="159292.SAMN05192546_10735"/>
<dbReference type="InterPro" id="IPR004107">
    <property type="entry name" value="Integrase_SAM-like_N"/>
</dbReference>
<dbReference type="SUPFAM" id="SSF56349">
    <property type="entry name" value="DNA breaking-rejoining enzymes"/>
    <property type="match status" value="1"/>
</dbReference>
<organism evidence="9 10">
    <name type="scientific">Tindallia californiensis</name>
    <dbReference type="NCBI Taxonomy" id="159292"/>
    <lineage>
        <taxon>Bacteria</taxon>
        <taxon>Bacillati</taxon>
        <taxon>Bacillota</taxon>
        <taxon>Clostridia</taxon>
        <taxon>Peptostreptococcales</taxon>
        <taxon>Tindalliaceae</taxon>
        <taxon>Tindallia</taxon>
    </lineage>
</organism>
<evidence type="ECO:0000259" key="7">
    <source>
        <dbReference type="PROSITE" id="PS51898"/>
    </source>
</evidence>
<dbReference type="InterPro" id="IPR044068">
    <property type="entry name" value="CB"/>
</dbReference>
<dbReference type="PROSITE" id="PS51900">
    <property type="entry name" value="CB"/>
    <property type="match status" value="1"/>
</dbReference>
<reference evidence="9 10" key="1">
    <citation type="submission" date="2016-10" db="EMBL/GenBank/DDBJ databases">
        <authorList>
            <person name="de Groot N.N."/>
        </authorList>
    </citation>
    <scope>NUCLEOTIDE SEQUENCE [LARGE SCALE GENOMIC DNA]</scope>
    <source>
        <strain evidence="9 10">APO</strain>
    </source>
</reference>
<name>A0A1H3PQA1_9FIRM</name>
<feature type="domain" description="Tyr recombinase" evidence="7">
    <location>
        <begin position="182"/>
        <end position="355"/>
    </location>
</feature>
<keyword evidence="4 6" id="KW-0238">DNA-binding</keyword>
<sequence length="363" mass="42070">MITIFQKNADELSVSFPYTPERVKRIKKITGRRWDPKSKCWLVPNTSGSQSQLMHEFQDEEIIWDSMTLEKTKDEKALEVQAADSNNTLTHLKKQLTLKGYTSKTIKAYLGQVKRFLEYANKDTQALDKQDVEQYMYVLLHDQENSHSYVNQTLSAIKFFFQFVLKHKPLTYEIPRPKKENKLPEVLNNEEVIAVLSKVSNHKHKAILYLVYSSGLRVGEVVRLKVENIDAQRMMIHIKQGKGRNDRYTILSEVALKVLRKYAAMEKPTDWLFPGGKENSFLTERSVQKVFSKACQEANIKKRASVHTLRHSFATHLLEGGTDLRYIQELLGHKSSKTTEIYTHVSSKSLRKIQSPLDRLLEE</sequence>
<dbReference type="InterPro" id="IPR010998">
    <property type="entry name" value="Integrase_recombinase_N"/>
</dbReference>
<protein>
    <submittedName>
        <fullName evidence="9">Site-specific recombinase XerD</fullName>
    </submittedName>
</protein>
<dbReference type="Pfam" id="PF13495">
    <property type="entry name" value="Phage_int_SAM_4"/>
    <property type="match status" value="1"/>
</dbReference>
<keyword evidence="3" id="KW-0229">DNA integration</keyword>
<dbReference type="GO" id="GO:0015074">
    <property type="term" value="P:DNA integration"/>
    <property type="evidence" value="ECO:0007669"/>
    <property type="project" value="UniProtKB-KW"/>
</dbReference>
<dbReference type="Gene3D" id="1.10.443.10">
    <property type="entry name" value="Intergrase catalytic core"/>
    <property type="match status" value="1"/>
</dbReference>
<feature type="domain" description="Core-binding (CB)" evidence="8">
    <location>
        <begin position="87"/>
        <end position="165"/>
    </location>
</feature>
<dbReference type="EMBL" id="FNPV01000007">
    <property type="protein sequence ID" value="SDZ03442.1"/>
    <property type="molecule type" value="Genomic_DNA"/>
</dbReference>
<evidence type="ECO:0000256" key="3">
    <source>
        <dbReference type="ARBA" id="ARBA00022908"/>
    </source>
</evidence>
<gene>
    <name evidence="9" type="ORF">SAMN05192546_10735</name>
</gene>
<evidence type="ECO:0000259" key="8">
    <source>
        <dbReference type="PROSITE" id="PS51900"/>
    </source>
</evidence>
<dbReference type="InterPro" id="IPR013762">
    <property type="entry name" value="Integrase-like_cat_sf"/>
</dbReference>
<evidence type="ECO:0000256" key="5">
    <source>
        <dbReference type="ARBA" id="ARBA00023172"/>
    </source>
</evidence>
<evidence type="ECO:0000313" key="10">
    <source>
        <dbReference type="Proteomes" id="UP000199230"/>
    </source>
</evidence>
<dbReference type="RefSeq" id="WP_242870105.1">
    <property type="nucleotide sequence ID" value="NZ_FNPV01000007.1"/>
</dbReference>
<evidence type="ECO:0000256" key="4">
    <source>
        <dbReference type="ARBA" id="ARBA00023125"/>
    </source>
</evidence>
<dbReference type="PROSITE" id="PS51898">
    <property type="entry name" value="TYR_RECOMBINASE"/>
    <property type="match status" value="1"/>
</dbReference>